<sequence length="73" mass="8048">MGLGVCAILMVLAINAVRRLTAGDAGFLAYASAVVALVGLVITIGVVLNRVGVFRWLGHWLGWLWHWIWFSLR</sequence>
<keyword evidence="3" id="KW-1185">Reference proteome</keyword>
<feature type="transmembrane region" description="Helical" evidence="1">
    <location>
        <begin position="53"/>
        <end position="72"/>
    </location>
</feature>
<reference evidence="2 3" key="1">
    <citation type="journal article" date="2019" name="Int. J. Syst. Evol. Microbiol.">
        <title>The Global Catalogue of Microorganisms (GCM) 10K type strain sequencing project: providing services to taxonomists for standard genome sequencing and annotation.</title>
        <authorList>
            <consortium name="The Broad Institute Genomics Platform"/>
            <consortium name="The Broad Institute Genome Sequencing Center for Infectious Disease"/>
            <person name="Wu L."/>
            <person name="Ma J."/>
        </authorList>
    </citation>
    <scope>NUCLEOTIDE SEQUENCE [LARGE SCALE GENOMIC DNA]</scope>
    <source>
        <strain evidence="2 3">JCM 13250</strain>
    </source>
</reference>
<keyword evidence="1" id="KW-1133">Transmembrane helix</keyword>
<organism evidence="2 3">
    <name type="scientific">Luedemannella flava</name>
    <dbReference type="NCBI Taxonomy" id="349316"/>
    <lineage>
        <taxon>Bacteria</taxon>
        <taxon>Bacillati</taxon>
        <taxon>Actinomycetota</taxon>
        <taxon>Actinomycetes</taxon>
        <taxon>Micromonosporales</taxon>
        <taxon>Micromonosporaceae</taxon>
        <taxon>Luedemannella</taxon>
    </lineage>
</organism>
<dbReference type="EMBL" id="BAAALT010000009">
    <property type="protein sequence ID" value="GAA1786464.1"/>
    <property type="molecule type" value="Genomic_DNA"/>
</dbReference>
<comment type="caution">
    <text evidence="2">The sequence shown here is derived from an EMBL/GenBank/DDBJ whole genome shotgun (WGS) entry which is preliminary data.</text>
</comment>
<dbReference type="Proteomes" id="UP001500218">
    <property type="component" value="Unassembled WGS sequence"/>
</dbReference>
<keyword evidence="1" id="KW-0812">Transmembrane</keyword>
<evidence type="ECO:0000256" key="1">
    <source>
        <dbReference type="SAM" id="Phobius"/>
    </source>
</evidence>
<name>A0ABN2LFK5_9ACTN</name>
<protein>
    <submittedName>
        <fullName evidence="2">Uncharacterized protein</fullName>
    </submittedName>
</protein>
<evidence type="ECO:0000313" key="3">
    <source>
        <dbReference type="Proteomes" id="UP001500218"/>
    </source>
</evidence>
<evidence type="ECO:0000313" key="2">
    <source>
        <dbReference type="EMBL" id="GAA1786464.1"/>
    </source>
</evidence>
<keyword evidence="1" id="KW-0472">Membrane</keyword>
<feature type="transmembrane region" description="Helical" evidence="1">
    <location>
        <begin position="29"/>
        <end position="48"/>
    </location>
</feature>
<gene>
    <name evidence="2" type="ORF">GCM10009682_05710</name>
</gene>
<proteinExistence type="predicted"/>
<accession>A0ABN2LFK5</accession>